<dbReference type="PANTHER" id="PTHR35566:SF1">
    <property type="entry name" value="TYPE VI SECRETION SYSTEM BASEPLATE COMPONENT TSSK1"/>
    <property type="match status" value="1"/>
</dbReference>
<dbReference type="EMBL" id="DAAVHS010000002">
    <property type="protein sequence ID" value="HAF4697583.1"/>
    <property type="molecule type" value="Genomic_DNA"/>
</dbReference>
<name>A0A747SUF1_SALER</name>
<dbReference type="InterPro" id="IPR010263">
    <property type="entry name" value="T6SS_TssK"/>
</dbReference>
<evidence type="ECO:0000313" key="1">
    <source>
        <dbReference type="EMBL" id="HAF4697583.1"/>
    </source>
</evidence>
<sequence>MYPGPCSVYWYSGLFLQPQHLQLMDLHQQWLSEEYTRLRFPWHYGIWEWSLNEHVLKTGGILFEKLSVILPGGTLLKFPENCAIKKRNISADWKNKDRPLAIWLMIRSFDPREANVTADETVAEGQPSRWMTVTQERDMPDVYQKDAPGAAVTCLKYAACLMTDEEKKEAIDFDGILLMRLCWRGGDIVVDETCSPPALTLTGTPVLSRWIRNSHAQIAALTARVSALCHEGRPYRHYDRLTLQLLKLTLVRTLSVLSRYLQTPQASPWHWFCQLEQCRAELLSLEPASSAGMPDTEPYDHTAPLSGLASLQSAIMQWGAELNRPGGQRIVFSPAPGGGDRWVADVSALTDSRVSTVWLSLGFSGMESDRYRAPISQVKLAAESRIDSIVQYSLRGVVLWPDAGGPAGEIRPPDTVYCQTDLKDDRWKELLRTGRAVVYWPGAPEDAAVSLITETDDEHPD</sequence>
<comment type="caution">
    <text evidence="1">The sequence shown here is derived from an EMBL/GenBank/DDBJ whole genome shotgun (WGS) entry which is preliminary data.</text>
</comment>
<gene>
    <name evidence="1" type="ORF">G8O00_000939</name>
</gene>
<dbReference type="NCBIfam" id="TIGR03353">
    <property type="entry name" value="VI_chp_4"/>
    <property type="match status" value="1"/>
</dbReference>
<dbReference type="AlphaFoldDB" id="A0A747SUF1"/>
<reference evidence="1" key="2">
    <citation type="submission" date="2020-02" db="EMBL/GenBank/DDBJ databases">
        <authorList>
            <consortium name="NCBI Pathogen Detection Project"/>
        </authorList>
    </citation>
    <scope>NUCLEOTIDE SEQUENCE</scope>
    <source>
        <strain evidence="1">MA.CK_98/00011163</strain>
    </source>
</reference>
<reference evidence="1" key="1">
    <citation type="journal article" date="2018" name="Genome Biol.">
        <title>SKESA: strategic k-mer extension for scrupulous assemblies.</title>
        <authorList>
            <person name="Souvorov A."/>
            <person name="Agarwala R."/>
            <person name="Lipman D.J."/>
        </authorList>
    </citation>
    <scope>NUCLEOTIDE SEQUENCE</scope>
    <source>
        <strain evidence="1">MA.CK_98/00011163</strain>
    </source>
</reference>
<proteinExistence type="predicted"/>
<dbReference type="PANTHER" id="PTHR35566">
    <property type="entry name" value="BLR3599 PROTEIN"/>
    <property type="match status" value="1"/>
</dbReference>
<organism evidence="1">
    <name type="scientific">Salmonella enterica</name>
    <name type="common">Salmonella choleraesuis</name>
    <dbReference type="NCBI Taxonomy" id="28901"/>
    <lineage>
        <taxon>Bacteria</taxon>
        <taxon>Pseudomonadati</taxon>
        <taxon>Pseudomonadota</taxon>
        <taxon>Gammaproteobacteria</taxon>
        <taxon>Enterobacterales</taxon>
        <taxon>Enterobacteriaceae</taxon>
        <taxon>Salmonella</taxon>
    </lineage>
</organism>
<protein>
    <submittedName>
        <fullName evidence="1">Type VI secretion system baseplate subunit TssK</fullName>
    </submittedName>
</protein>
<dbReference type="Pfam" id="PF05936">
    <property type="entry name" value="T6SS_VasE"/>
    <property type="match status" value="1"/>
</dbReference>
<accession>A0A747SUF1</accession>